<organism evidence="1 2">
    <name type="scientific">Bergeyella zoohelcum ATCC 43767</name>
    <dbReference type="NCBI Taxonomy" id="883096"/>
    <lineage>
        <taxon>Bacteria</taxon>
        <taxon>Pseudomonadati</taxon>
        <taxon>Bacteroidota</taxon>
        <taxon>Flavobacteriia</taxon>
        <taxon>Flavobacteriales</taxon>
        <taxon>Weeksellaceae</taxon>
        <taxon>Bergeyella</taxon>
    </lineage>
</organism>
<dbReference type="STRING" id="883096.HMPREF9699_00553"/>
<proteinExistence type="predicted"/>
<reference evidence="1 2" key="1">
    <citation type="submission" date="2012-07" db="EMBL/GenBank/DDBJ databases">
        <title>The Genome Sequence of Bergeyella zoohelcum ATCC 43767.</title>
        <authorList>
            <consortium name="The Broad Institute Genome Sequencing Platform"/>
            <person name="Earl A."/>
            <person name="Ward D."/>
            <person name="Feldgarden M."/>
            <person name="Gevers D."/>
            <person name="Huys G."/>
            <person name="Walker B."/>
            <person name="Young S.K."/>
            <person name="Zeng Q."/>
            <person name="Gargeya S."/>
            <person name="Fitzgerald M."/>
            <person name="Haas B."/>
            <person name="Abouelleil A."/>
            <person name="Alvarado L."/>
            <person name="Arachchi H.M."/>
            <person name="Berlin A.M."/>
            <person name="Chapman S.B."/>
            <person name="Goldberg J."/>
            <person name="Griggs A."/>
            <person name="Gujja S."/>
            <person name="Hansen M."/>
            <person name="Howarth C."/>
            <person name="Imamovic A."/>
            <person name="Larimer J."/>
            <person name="McCowen C."/>
            <person name="Montmayeur A."/>
            <person name="Murphy C."/>
            <person name="Neiman D."/>
            <person name="Pearson M."/>
            <person name="Priest M."/>
            <person name="Roberts A."/>
            <person name="Saif S."/>
            <person name="Shea T."/>
            <person name="Sisk P."/>
            <person name="Sykes S."/>
            <person name="Wortman J."/>
            <person name="Nusbaum C."/>
            <person name="Birren B."/>
        </authorList>
    </citation>
    <scope>NUCLEOTIDE SEQUENCE [LARGE SCALE GENOMIC DNA]</scope>
    <source>
        <strain evidence="1 2">ATCC 43767</strain>
    </source>
</reference>
<dbReference type="Proteomes" id="UP000006085">
    <property type="component" value="Unassembled WGS sequence"/>
</dbReference>
<comment type="caution">
    <text evidence="1">The sequence shown here is derived from an EMBL/GenBank/DDBJ whole genome shotgun (WGS) entry which is preliminary data.</text>
</comment>
<dbReference type="HOGENOM" id="CLU_198786_0_0_10"/>
<evidence type="ECO:0000313" key="1">
    <source>
        <dbReference type="EMBL" id="EKB58653.1"/>
    </source>
</evidence>
<gene>
    <name evidence="1" type="ORF">HMPREF9699_00553</name>
</gene>
<accession>K1M8H7</accession>
<protein>
    <submittedName>
        <fullName evidence="1">Uncharacterized protein</fullName>
    </submittedName>
</protein>
<dbReference type="OrthoDB" id="1495473at2"/>
<dbReference type="EMBL" id="AGYA01000012">
    <property type="protein sequence ID" value="EKB58653.1"/>
    <property type="molecule type" value="Genomic_DNA"/>
</dbReference>
<dbReference type="RefSeq" id="WP_002662238.1">
    <property type="nucleotide sequence ID" value="NZ_JH932293.1"/>
</dbReference>
<sequence length="67" mass="8086">MKYRIYIVEKKGVIYRIEEDYPEVGCYFYVIKNGRIIYDSLQDNVKSCMEIAEEEYGILESEWIEMS</sequence>
<evidence type="ECO:0000313" key="2">
    <source>
        <dbReference type="Proteomes" id="UP000006085"/>
    </source>
</evidence>
<keyword evidence="2" id="KW-1185">Reference proteome</keyword>
<dbReference type="AlphaFoldDB" id="K1M8H7"/>
<name>K1M8H7_9FLAO</name>